<name>A0A916UKM9_9SPHI</name>
<evidence type="ECO:0000313" key="1">
    <source>
        <dbReference type="EMBL" id="GGC75764.1"/>
    </source>
</evidence>
<comment type="caution">
    <text evidence="1">The sequence shown here is derived from an EMBL/GenBank/DDBJ whole genome shotgun (WGS) entry which is preliminary data.</text>
</comment>
<dbReference type="Gene3D" id="1.10.1220.10">
    <property type="entry name" value="Met repressor-like"/>
    <property type="match status" value="1"/>
</dbReference>
<proteinExistence type="predicted"/>
<dbReference type="EMBL" id="BMIL01000014">
    <property type="protein sequence ID" value="GGC75764.1"/>
    <property type="molecule type" value="Genomic_DNA"/>
</dbReference>
<protein>
    <submittedName>
        <fullName evidence="1">Uncharacterized protein</fullName>
    </submittedName>
</protein>
<dbReference type="GO" id="GO:0006355">
    <property type="term" value="P:regulation of DNA-templated transcription"/>
    <property type="evidence" value="ECO:0007669"/>
    <property type="project" value="InterPro"/>
</dbReference>
<organism evidence="1 2">
    <name type="scientific">Pedobacter quisquiliarum</name>
    <dbReference type="NCBI Taxonomy" id="1834438"/>
    <lineage>
        <taxon>Bacteria</taxon>
        <taxon>Pseudomonadati</taxon>
        <taxon>Bacteroidota</taxon>
        <taxon>Sphingobacteriia</taxon>
        <taxon>Sphingobacteriales</taxon>
        <taxon>Sphingobacteriaceae</taxon>
        <taxon>Pedobacter</taxon>
    </lineage>
</organism>
<accession>A0A916UKM9</accession>
<keyword evidence="2" id="KW-1185">Reference proteome</keyword>
<gene>
    <name evidence="1" type="ORF">GCM10011387_31920</name>
</gene>
<evidence type="ECO:0000313" key="2">
    <source>
        <dbReference type="Proteomes" id="UP000651668"/>
    </source>
</evidence>
<dbReference type="InterPro" id="IPR013321">
    <property type="entry name" value="Arc_rbn_hlx_hlx"/>
</dbReference>
<dbReference type="AlphaFoldDB" id="A0A916UKM9"/>
<reference evidence="1" key="1">
    <citation type="journal article" date="2014" name="Int. J. Syst. Evol. Microbiol.">
        <title>Complete genome sequence of Corynebacterium casei LMG S-19264T (=DSM 44701T), isolated from a smear-ripened cheese.</title>
        <authorList>
            <consortium name="US DOE Joint Genome Institute (JGI-PGF)"/>
            <person name="Walter F."/>
            <person name="Albersmeier A."/>
            <person name="Kalinowski J."/>
            <person name="Ruckert C."/>
        </authorList>
    </citation>
    <scope>NUCLEOTIDE SEQUENCE</scope>
    <source>
        <strain evidence="1">CGMCC 1.15343</strain>
    </source>
</reference>
<dbReference type="Proteomes" id="UP000651668">
    <property type="component" value="Unassembled WGS sequence"/>
</dbReference>
<sequence>MYLHKFKIMTNYKDKLGNLADRLKKEEPKTPIQEVNPVKGRVEEKEPEGQLNVWIPKKLLKRMKSFGVEKELTQKDIAILALDKYLSEIK</sequence>
<reference evidence="1" key="2">
    <citation type="submission" date="2020-09" db="EMBL/GenBank/DDBJ databases">
        <authorList>
            <person name="Sun Q."/>
            <person name="Zhou Y."/>
        </authorList>
    </citation>
    <scope>NUCLEOTIDE SEQUENCE</scope>
    <source>
        <strain evidence="1">CGMCC 1.15343</strain>
    </source>
</reference>